<feature type="compositionally biased region" description="Pro residues" evidence="9">
    <location>
        <begin position="1391"/>
        <end position="1411"/>
    </location>
</feature>
<evidence type="ECO:0000256" key="8">
    <source>
        <dbReference type="ARBA" id="ARBA00031254"/>
    </source>
</evidence>
<evidence type="ECO:0000256" key="4">
    <source>
        <dbReference type="ARBA" id="ARBA00023015"/>
    </source>
</evidence>
<dbReference type="Pfam" id="PF10744">
    <property type="entry name" value="Med1"/>
    <property type="match status" value="1"/>
</dbReference>
<evidence type="ECO:0000256" key="9">
    <source>
        <dbReference type="SAM" id="MobiDB-lite"/>
    </source>
</evidence>
<protein>
    <recommendedName>
        <fullName evidence="3">Mediator of RNA polymerase II transcription subunit 1</fullName>
    </recommendedName>
    <alternativeName>
        <fullName evidence="8">Mediator complex subunit 1</fullName>
    </alternativeName>
</protein>
<feature type="compositionally biased region" description="Basic and acidic residues" evidence="9">
    <location>
        <begin position="1567"/>
        <end position="1582"/>
    </location>
</feature>
<accession>A0A8J1UL65</accession>
<keyword evidence="7" id="KW-0539">Nucleus</keyword>
<keyword evidence="6" id="KW-0804">Transcription</keyword>
<proteinExistence type="inferred from homology"/>
<feature type="compositionally biased region" description="Polar residues" evidence="9">
    <location>
        <begin position="996"/>
        <end position="1007"/>
    </location>
</feature>
<feature type="compositionally biased region" description="Low complexity" evidence="9">
    <location>
        <begin position="1244"/>
        <end position="1293"/>
    </location>
</feature>
<feature type="region of interest" description="Disordered" evidence="9">
    <location>
        <begin position="705"/>
        <end position="731"/>
    </location>
</feature>
<feature type="compositionally biased region" description="Low complexity" evidence="9">
    <location>
        <begin position="1544"/>
        <end position="1561"/>
    </location>
</feature>
<evidence type="ECO:0000256" key="5">
    <source>
        <dbReference type="ARBA" id="ARBA00023159"/>
    </source>
</evidence>
<feature type="compositionally biased region" description="Basic and acidic residues" evidence="9">
    <location>
        <begin position="601"/>
        <end position="610"/>
    </location>
</feature>
<evidence type="ECO:0000256" key="7">
    <source>
        <dbReference type="ARBA" id="ARBA00023242"/>
    </source>
</evidence>
<dbReference type="Proteomes" id="UP000749559">
    <property type="component" value="Unassembled WGS sequence"/>
</dbReference>
<feature type="compositionally biased region" description="Polar residues" evidence="9">
    <location>
        <begin position="1504"/>
        <end position="1543"/>
    </location>
</feature>
<feature type="region of interest" description="Disordered" evidence="9">
    <location>
        <begin position="744"/>
        <end position="884"/>
    </location>
</feature>
<feature type="compositionally biased region" description="Low complexity" evidence="9">
    <location>
        <begin position="1156"/>
        <end position="1226"/>
    </location>
</feature>
<feature type="region of interest" description="Disordered" evidence="9">
    <location>
        <begin position="905"/>
        <end position="1861"/>
    </location>
</feature>
<comment type="similarity">
    <text evidence="2">Belongs to the Mediator complex subunit 1 family.</text>
</comment>
<feature type="compositionally biased region" description="Polar residues" evidence="9">
    <location>
        <begin position="1373"/>
        <end position="1388"/>
    </location>
</feature>
<dbReference type="GO" id="GO:0045944">
    <property type="term" value="P:positive regulation of transcription by RNA polymerase II"/>
    <property type="evidence" value="ECO:0007669"/>
    <property type="project" value="UniProtKB-ARBA"/>
</dbReference>
<gene>
    <name evidence="10" type="ORF">OFUS_LOCUS14210</name>
</gene>
<organism evidence="10 11">
    <name type="scientific">Owenia fusiformis</name>
    <name type="common">Polychaete worm</name>
    <dbReference type="NCBI Taxonomy" id="6347"/>
    <lineage>
        <taxon>Eukaryota</taxon>
        <taxon>Metazoa</taxon>
        <taxon>Spiralia</taxon>
        <taxon>Lophotrochozoa</taxon>
        <taxon>Annelida</taxon>
        <taxon>Polychaeta</taxon>
        <taxon>Sedentaria</taxon>
        <taxon>Canalipalpata</taxon>
        <taxon>Sabellida</taxon>
        <taxon>Oweniida</taxon>
        <taxon>Oweniidae</taxon>
        <taxon>Owenia</taxon>
    </lineage>
</organism>
<feature type="compositionally biased region" description="Polar residues" evidence="9">
    <location>
        <begin position="563"/>
        <end position="573"/>
    </location>
</feature>
<dbReference type="InterPro" id="IPR019680">
    <property type="entry name" value="Mediator_Med1"/>
</dbReference>
<feature type="region of interest" description="Disordered" evidence="9">
    <location>
        <begin position="1"/>
        <end position="27"/>
    </location>
</feature>
<feature type="compositionally biased region" description="Low complexity" evidence="9">
    <location>
        <begin position="1321"/>
        <end position="1341"/>
    </location>
</feature>
<feature type="region of interest" description="Disordered" evidence="9">
    <location>
        <begin position="562"/>
        <end position="610"/>
    </location>
</feature>
<dbReference type="EMBL" id="CAIIXF020000007">
    <property type="protein sequence ID" value="CAH1788734.1"/>
    <property type="molecule type" value="Genomic_DNA"/>
</dbReference>
<dbReference type="GO" id="GO:0016592">
    <property type="term" value="C:mediator complex"/>
    <property type="evidence" value="ECO:0007669"/>
    <property type="project" value="InterPro"/>
</dbReference>
<feature type="compositionally biased region" description="Basic and acidic residues" evidence="9">
    <location>
        <begin position="1008"/>
        <end position="1059"/>
    </location>
</feature>
<feature type="compositionally biased region" description="Polar residues" evidence="9">
    <location>
        <begin position="1828"/>
        <end position="1849"/>
    </location>
</feature>
<sequence length="1913" mass="206128">MALVHKEKMAANSGGGTSQVQYSTHHRKGLNMDQKYSELMERVRNRTSQLKSWSDTSKNIKMSLTDKRHQSDLQDRLHLQRCLGRLQKAVRTCGLQSVMEKLECLAKQTGLKFNQNNLDCFFSQEGFYVQVSVSQNGEVREVTIAHGQSSPVGMSCPELQKILNDHDYEEFSSHLHGIAEMHQVGTDKKSKGGNLKSYISLQSLEIDLKNLAQLQSGISNVTNYIHKTPLGILTPRVGGRALKLTYFVTPYHLLDPKTKSIYNMSIEEITEHKLGRYVTVHIEASTPHKLQTIPLCSITKNTDGKSLPSFAQINQVNSISMPSVFVLKLDKPIPVALQLIRKIQQSTGIDIGMSQGKSGSLVSLIWEEATNKPWKDQAEEGTFVKLPDQLHSYYLNTGSQGSDELTGICISKIPFVHPTNVPQILLHLRQQLLFNTLIGSCIRCGVKGDSRNAIVFEVNPISLQHISVMFEHPLQDSMASVEFDLSELAAIKGKLYTLDEASEICPEDFPSKLVQRSLSIPITLRAIMLKATEQLTVPSVGLTITAKKLISKHESMDIDHSLISPNPYQNTAHRPTGYSGRTVSLVDHHLPGGELPVQHPHPVDPHSVDKVSRNPMLASLLDTAADSPENTGNPPGGHQSMLSVLLGDQPGSLPNPMAAPPMKPRKPRRPRSRSSTEKSPLSSPVAKRPRKMSQEEFNKELMQMDVEPSSSTYEMGLPLQAGGGDSDTSISHVSKLASSLDNIIKQETKPGLTTPSPQHSMDMASLLTDNDIKKERSSPGDSPHNMANKQRPSNSSLDDIIGNIGEMHADSDIFTGKDGHFTPTDFMSSSQRSDRSTPNTSADNAFKNESNDPLDFNTELLNPDPTFGDTLNPPNEESMDMAACDASAFGTSNAVAMLASKLVEKKPDVNKAKTTMPSSGSSSGSHQKHEIKKEKKYKSKHGEEKRLYKHKSVSSMKTSSGRTDSPQHVLDLSHKGSGDKNAQRSLSVNDKESVYNFESESSSQFRPSKSDKSEKKRKSSKYDESGDKKRKRDEYRKEKDKKRKYDESKSSSSSSEKHGYKTKIKIVTHGPDQFKIATTPTTPTPPDIKSPVLSSQSKPSDSKSHSSSSSLKSGSVKSSSPSLKSSSTSSSPSINKPQSSKTSSMKSSSGVKLPYSNVKGSSSPSLKSSSSPNVKPSSSSSSSGARSSSSSSLKSSSSSSKSSVSPLVKVPSSSSTSKSSSSISGSAIPKHPPSTKYSHLSQGLKKPSSSIAKSSSPSLKTSGSLSKPISSSKPSSHSSSSSGSSVKSSRPPGHGSSSNPGIAKPRPSSTSSAPKQPGVQTSPASSGTGSESSSKSSARPSNRPITVRKEDSKMMTKTPTLKLKPITVPPKTGAQSLYNVQPSKGPTTPVSAPPVPHRTPPSATPPTPTTPTPNSGVSGLGKATKSRKGSLSAVIDRLATKQQSKSHEPQQQITEFKVLERKPEIVSFESKPTSNTPSKEKRSSESIAKEKSVMKLDLSKTKQSKPSTGVSTPTKDSSKSATSNTKVTTPNSKVSTPNSKVSTPNSKVPSSISKSSTPNTKVSTPTRPEKSILKTPDVKKPENIIPTLPRKTESANNATMPRKPENVNTPAMPRKSESVNVPMMPAKSLVLNEETGQMEPIKDTPKVPIDPSKQVIGTDSDDKSKLDARISGERKGLFQTLQEMEKRKSQSPLHTQGKANPDTNSKPTENLRPKSEATPKLSVNVNNKGPVEIDLISPDDSNGNDIPALVPQFSDSFPPSGNVNPKDERPPLSPIEQRIEPISPPIIEPKQRRLVPLSPNSEGSPGLVIDFPNTPKSNTISPLVKRTVTPQPKTISPTPNNTEQVQSEGVSGAPARTASPSVSNTIVGVGVSVSPARAKDLVKTHTPSPHSSPLMLDDELMDAAITGGFGSNS</sequence>
<feature type="compositionally biased region" description="Polar residues" evidence="9">
    <location>
        <begin position="953"/>
        <end position="966"/>
    </location>
</feature>
<evidence type="ECO:0000313" key="11">
    <source>
        <dbReference type="Proteomes" id="UP000749559"/>
    </source>
</evidence>
<evidence type="ECO:0000256" key="6">
    <source>
        <dbReference type="ARBA" id="ARBA00023163"/>
    </source>
</evidence>
<name>A0A8J1UL65_OWEFU</name>
<dbReference type="GO" id="GO:0003712">
    <property type="term" value="F:transcription coregulator activity"/>
    <property type="evidence" value="ECO:0007669"/>
    <property type="project" value="InterPro"/>
</dbReference>
<dbReference type="PANTHER" id="PTHR12881:SF10">
    <property type="entry name" value="MEDIATOR OF RNA POLYMERASE II TRANSCRIPTION SUBUNIT 1"/>
    <property type="match status" value="1"/>
</dbReference>
<feature type="region of interest" description="Disordered" evidence="9">
    <location>
        <begin position="624"/>
        <end position="693"/>
    </location>
</feature>
<feature type="compositionally biased region" description="Basic and acidic residues" evidence="9">
    <location>
        <begin position="1478"/>
        <end position="1500"/>
    </location>
</feature>
<evidence type="ECO:0000256" key="2">
    <source>
        <dbReference type="ARBA" id="ARBA00006210"/>
    </source>
</evidence>
<dbReference type="PANTHER" id="PTHR12881">
    <property type="entry name" value="MEDIATOR OF RNA POLYMERASE II TRANSCRIPTION SUBUNIT 1"/>
    <property type="match status" value="1"/>
</dbReference>
<feature type="compositionally biased region" description="Polar residues" evidence="9">
    <location>
        <begin position="1690"/>
        <end position="1708"/>
    </location>
</feature>
<dbReference type="InterPro" id="IPR051999">
    <property type="entry name" value="Mediator_complex_subunit_1"/>
</dbReference>
<feature type="compositionally biased region" description="Polar residues" evidence="9">
    <location>
        <begin position="1307"/>
        <end position="1320"/>
    </location>
</feature>
<feature type="compositionally biased region" description="Low complexity" evidence="9">
    <location>
        <begin position="1089"/>
        <end position="1149"/>
    </location>
</feature>
<keyword evidence="5" id="KW-0010">Activator</keyword>
<feature type="compositionally biased region" description="Basic and acidic residues" evidence="9">
    <location>
        <begin position="1660"/>
        <end position="1676"/>
    </location>
</feature>
<keyword evidence="11" id="KW-1185">Reference proteome</keyword>
<evidence type="ECO:0000313" key="10">
    <source>
        <dbReference type="EMBL" id="CAH1788734.1"/>
    </source>
</evidence>
<keyword evidence="4" id="KW-0805">Transcription regulation</keyword>
<comment type="subcellular location">
    <subcellularLocation>
        <location evidence="1">Nucleus</location>
    </subcellularLocation>
</comment>
<dbReference type="OrthoDB" id="2281547at2759"/>
<feature type="compositionally biased region" description="Polar residues" evidence="9">
    <location>
        <begin position="785"/>
        <end position="797"/>
    </location>
</feature>
<evidence type="ECO:0000256" key="3">
    <source>
        <dbReference type="ARBA" id="ARBA00020612"/>
    </source>
</evidence>
<comment type="caution">
    <text evidence="10">The sequence shown here is derived from an EMBL/GenBank/DDBJ whole genome shotgun (WGS) entry which is preliminary data.</text>
</comment>
<reference evidence="10" key="1">
    <citation type="submission" date="2022-03" db="EMBL/GenBank/DDBJ databases">
        <authorList>
            <person name="Martin C."/>
        </authorList>
    </citation>
    <scope>NUCLEOTIDE SEQUENCE</scope>
</reference>
<feature type="compositionally biased region" description="Basic residues" evidence="9">
    <location>
        <begin position="663"/>
        <end position="672"/>
    </location>
</feature>
<feature type="compositionally biased region" description="Basic and acidic residues" evidence="9">
    <location>
        <begin position="971"/>
        <end position="982"/>
    </location>
</feature>
<feature type="compositionally biased region" description="Low complexity" evidence="9">
    <location>
        <begin position="1355"/>
        <end position="1372"/>
    </location>
</feature>
<feature type="compositionally biased region" description="Polar residues" evidence="9">
    <location>
        <begin position="1753"/>
        <end position="1763"/>
    </location>
</feature>
<feature type="compositionally biased region" description="Basic and acidic residues" evidence="9">
    <location>
        <begin position="807"/>
        <end position="820"/>
    </location>
</feature>
<feature type="compositionally biased region" description="Polar residues" evidence="9">
    <location>
        <begin position="825"/>
        <end position="843"/>
    </location>
</feature>
<evidence type="ECO:0000256" key="1">
    <source>
        <dbReference type="ARBA" id="ARBA00004123"/>
    </source>
</evidence>